<organism evidence="2 3">
    <name type="scientific">Conyzicola lurida</name>
    <dbReference type="NCBI Taxonomy" id="1172621"/>
    <lineage>
        <taxon>Bacteria</taxon>
        <taxon>Bacillati</taxon>
        <taxon>Actinomycetota</taxon>
        <taxon>Actinomycetes</taxon>
        <taxon>Micrococcales</taxon>
        <taxon>Microbacteriaceae</taxon>
        <taxon>Conyzicola</taxon>
    </lineage>
</organism>
<feature type="transmembrane region" description="Helical" evidence="1">
    <location>
        <begin position="86"/>
        <end position="107"/>
    </location>
</feature>
<reference evidence="2 3" key="1">
    <citation type="submission" date="2020-08" db="EMBL/GenBank/DDBJ databases">
        <title>Sequencing the genomes of 1000 actinobacteria strains.</title>
        <authorList>
            <person name="Klenk H.-P."/>
        </authorList>
    </citation>
    <scope>NUCLEOTIDE SEQUENCE [LARGE SCALE GENOMIC DNA]</scope>
    <source>
        <strain evidence="2 3">DSM 105784</strain>
    </source>
</reference>
<dbReference type="Pfam" id="PF20619">
    <property type="entry name" value="DUF6804"/>
    <property type="match status" value="1"/>
</dbReference>
<keyword evidence="1" id="KW-0812">Transmembrane</keyword>
<sequence>MSATYPTPQFRRTALAPGILGAIVLLAGIGLLGSDGHTVILFAVAILALIMCVFAWQAKQWWWIIGFAPIAVVWNPIYPLGLEGDIWLGAQYVAALVFIAAGILIKIRNPEDRNRR</sequence>
<dbReference type="EMBL" id="JACHMJ010000001">
    <property type="protein sequence ID" value="MBB5842743.1"/>
    <property type="molecule type" value="Genomic_DNA"/>
</dbReference>
<feature type="transmembrane region" description="Helical" evidence="1">
    <location>
        <begin position="38"/>
        <end position="56"/>
    </location>
</feature>
<evidence type="ECO:0000256" key="1">
    <source>
        <dbReference type="SAM" id="Phobius"/>
    </source>
</evidence>
<evidence type="ECO:0000313" key="2">
    <source>
        <dbReference type="EMBL" id="MBB5842743.1"/>
    </source>
</evidence>
<keyword evidence="3" id="KW-1185">Reference proteome</keyword>
<evidence type="ECO:0000313" key="3">
    <source>
        <dbReference type="Proteomes" id="UP000536685"/>
    </source>
</evidence>
<name>A0A841AM80_9MICO</name>
<dbReference type="AlphaFoldDB" id="A0A841AM80"/>
<proteinExistence type="predicted"/>
<comment type="caution">
    <text evidence="2">The sequence shown here is derived from an EMBL/GenBank/DDBJ whole genome shotgun (WGS) entry which is preliminary data.</text>
</comment>
<keyword evidence="1" id="KW-1133">Transmembrane helix</keyword>
<dbReference type="InterPro" id="IPR046548">
    <property type="entry name" value="DUF6804"/>
</dbReference>
<protein>
    <submittedName>
        <fullName evidence="2">Uncharacterized protein</fullName>
    </submittedName>
</protein>
<keyword evidence="1" id="KW-0472">Membrane</keyword>
<feature type="transmembrane region" description="Helical" evidence="1">
    <location>
        <begin position="12"/>
        <end position="32"/>
    </location>
</feature>
<feature type="transmembrane region" description="Helical" evidence="1">
    <location>
        <begin position="61"/>
        <end position="80"/>
    </location>
</feature>
<gene>
    <name evidence="2" type="ORF">HD599_001066</name>
</gene>
<dbReference type="RefSeq" id="WP_184234330.1">
    <property type="nucleotide sequence ID" value="NZ_JACHMJ010000001.1"/>
</dbReference>
<dbReference type="Proteomes" id="UP000536685">
    <property type="component" value="Unassembled WGS sequence"/>
</dbReference>
<accession>A0A841AM80</accession>